<sequence>MAELDRRARGLLIETDDAVRTRAEAYAFAPDAPPAALGEAATRTAEALRIRFRLDEPALERNDLERRRLLEEIELRCARAGERLAASPPGVDEAAVRTGATELPGRIAAAEGTLRRLVERFGADAVAPVAGHPAAARARLARGGELLRREGPAAAAAPLAGAGLLVDGVARWTDEVERAATVFAEAAQETEADLREAGSEHALRDASARADAALAEARATVAGDPFGALRRLGEADAALAAALASRREREDRNRRARSMFEQALLTAAATLAAAQDHLTAHRESVGTAARTRLAQAAHLLERSWEVAHNDPATALPIARRVDALAVEGRALALRDTGESGPVA</sequence>
<gene>
    <name evidence="1" type="ORF">E1283_25050</name>
</gene>
<evidence type="ECO:0000313" key="1">
    <source>
        <dbReference type="EMBL" id="TDC70196.1"/>
    </source>
</evidence>
<dbReference type="OrthoDB" id="5105562at2"/>
<name>A0A4R4T379_9ACTN</name>
<dbReference type="Proteomes" id="UP000295345">
    <property type="component" value="Unassembled WGS sequence"/>
</dbReference>
<organism evidence="1 2">
    <name type="scientific">Streptomyces hainanensis</name>
    <dbReference type="NCBI Taxonomy" id="402648"/>
    <lineage>
        <taxon>Bacteria</taxon>
        <taxon>Bacillati</taxon>
        <taxon>Actinomycetota</taxon>
        <taxon>Actinomycetes</taxon>
        <taxon>Kitasatosporales</taxon>
        <taxon>Streptomycetaceae</taxon>
        <taxon>Streptomyces</taxon>
    </lineage>
</organism>
<evidence type="ECO:0000313" key="2">
    <source>
        <dbReference type="Proteomes" id="UP000295345"/>
    </source>
</evidence>
<protein>
    <submittedName>
        <fullName evidence="1">Uncharacterized protein</fullName>
    </submittedName>
</protein>
<comment type="caution">
    <text evidence="1">The sequence shown here is derived from an EMBL/GenBank/DDBJ whole genome shotgun (WGS) entry which is preliminary data.</text>
</comment>
<proteinExistence type="predicted"/>
<keyword evidence="2" id="KW-1185">Reference proteome</keyword>
<reference evidence="1 2" key="1">
    <citation type="submission" date="2019-03" db="EMBL/GenBank/DDBJ databases">
        <title>Draft genome sequences of novel Actinobacteria.</title>
        <authorList>
            <person name="Sahin N."/>
            <person name="Ay H."/>
            <person name="Saygin H."/>
        </authorList>
    </citation>
    <scope>NUCLEOTIDE SEQUENCE [LARGE SCALE GENOMIC DNA]</scope>
    <source>
        <strain evidence="1 2">DSM 41900</strain>
    </source>
</reference>
<dbReference type="EMBL" id="SMKI01000315">
    <property type="protein sequence ID" value="TDC70196.1"/>
    <property type="molecule type" value="Genomic_DNA"/>
</dbReference>
<dbReference type="AlphaFoldDB" id="A0A4R4T379"/>
<accession>A0A4R4T379</accession>